<dbReference type="SUPFAM" id="SSF54211">
    <property type="entry name" value="Ribosomal protein S5 domain 2-like"/>
    <property type="match status" value="1"/>
</dbReference>
<dbReference type="OrthoDB" id="9758568at2"/>
<dbReference type="PROSITE" id="PS51786">
    <property type="entry name" value="LON_PROTEOLYTIC"/>
    <property type="match status" value="1"/>
</dbReference>
<dbReference type="EC" id="3.4.21.53" evidence="2"/>
<name>A0A1U7M4Y9_TISCR</name>
<dbReference type="InterPro" id="IPR020568">
    <property type="entry name" value="Ribosomal_Su5_D2-typ_SF"/>
</dbReference>
<keyword evidence="5" id="KW-1185">Reference proteome</keyword>
<comment type="caution">
    <text evidence="4">The sequence shown here is derived from an EMBL/GenBank/DDBJ whole genome shotgun (WGS) entry which is preliminary data.</text>
</comment>
<dbReference type="Pfam" id="PF20437">
    <property type="entry name" value="LonC_helical"/>
    <property type="match status" value="1"/>
</dbReference>
<keyword evidence="2" id="KW-0720">Serine protease</keyword>
<evidence type="ECO:0000256" key="1">
    <source>
        <dbReference type="ARBA" id="ARBA00022670"/>
    </source>
</evidence>
<dbReference type="Gene3D" id="3.40.50.300">
    <property type="entry name" value="P-loop containing nucleotide triphosphate hydrolases"/>
    <property type="match status" value="2"/>
</dbReference>
<dbReference type="GO" id="GO:0004176">
    <property type="term" value="F:ATP-dependent peptidase activity"/>
    <property type="evidence" value="ECO:0007669"/>
    <property type="project" value="UniProtKB-UniRule"/>
</dbReference>
<dbReference type="InterPro" id="IPR008269">
    <property type="entry name" value="Lon_proteolytic"/>
</dbReference>
<protein>
    <recommendedName>
        <fullName evidence="2">endopeptidase La</fullName>
        <ecNumber evidence="2">3.4.21.53</ecNumber>
    </recommendedName>
</protein>
<evidence type="ECO:0000256" key="2">
    <source>
        <dbReference type="PROSITE-ProRule" id="PRU01122"/>
    </source>
</evidence>
<dbReference type="InterPro" id="IPR041699">
    <property type="entry name" value="AAA_32"/>
</dbReference>
<feature type="active site" evidence="2">
    <location>
        <position position="655"/>
    </location>
</feature>
<dbReference type="Proteomes" id="UP000186112">
    <property type="component" value="Unassembled WGS sequence"/>
</dbReference>
<dbReference type="PANTHER" id="PTHR10046">
    <property type="entry name" value="ATP DEPENDENT LON PROTEASE FAMILY MEMBER"/>
    <property type="match status" value="1"/>
</dbReference>
<dbReference type="EMBL" id="LTDM01000032">
    <property type="protein sequence ID" value="OLS02382.1"/>
    <property type="molecule type" value="Genomic_DNA"/>
</dbReference>
<keyword evidence="1 2" id="KW-0645">Protease</keyword>
<dbReference type="RefSeq" id="WP_075727202.1">
    <property type="nucleotide sequence ID" value="NZ_LTDM01000032.1"/>
</dbReference>
<comment type="catalytic activity">
    <reaction evidence="2">
        <text>Hydrolysis of proteins in presence of ATP.</text>
        <dbReference type="EC" id="3.4.21.53"/>
    </reaction>
</comment>
<proteinExistence type="inferred from homology"/>
<dbReference type="InterPro" id="IPR014721">
    <property type="entry name" value="Ribsml_uS5_D2-typ_fold_subgr"/>
</dbReference>
<dbReference type="Pfam" id="PF13654">
    <property type="entry name" value="AAA_32"/>
    <property type="match status" value="1"/>
</dbReference>
<dbReference type="SUPFAM" id="SSF52540">
    <property type="entry name" value="P-loop containing nucleoside triphosphate hydrolases"/>
    <property type="match status" value="1"/>
</dbReference>
<dbReference type="PRINTS" id="PR00830">
    <property type="entry name" value="ENDOLAPTASE"/>
</dbReference>
<evidence type="ECO:0000259" key="3">
    <source>
        <dbReference type="PROSITE" id="PS51786"/>
    </source>
</evidence>
<dbReference type="GO" id="GO:0004252">
    <property type="term" value="F:serine-type endopeptidase activity"/>
    <property type="evidence" value="ECO:0007669"/>
    <property type="project" value="UniProtKB-UniRule"/>
</dbReference>
<feature type="domain" description="Lon proteolytic" evidence="3">
    <location>
        <begin position="565"/>
        <end position="760"/>
    </location>
</feature>
<dbReference type="GO" id="GO:0006508">
    <property type="term" value="P:proteolysis"/>
    <property type="evidence" value="ECO:0007669"/>
    <property type="project" value="UniProtKB-KW"/>
</dbReference>
<dbReference type="Pfam" id="PF05362">
    <property type="entry name" value="Lon_C"/>
    <property type="match status" value="1"/>
</dbReference>
<dbReference type="GO" id="GO:0005524">
    <property type="term" value="F:ATP binding"/>
    <property type="evidence" value="ECO:0007669"/>
    <property type="project" value="InterPro"/>
</dbReference>
<dbReference type="InterPro" id="IPR027417">
    <property type="entry name" value="P-loop_NTPase"/>
</dbReference>
<evidence type="ECO:0000313" key="4">
    <source>
        <dbReference type="EMBL" id="OLS02382.1"/>
    </source>
</evidence>
<feature type="active site" evidence="2">
    <location>
        <position position="698"/>
    </location>
</feature>
<keyword evidence="2 4" id="KW-0378">Hydrolase</keyword>
<dbReference type="Gene3D" id="1.10.8.60">
    <property type="match status" value="1"/>
</dbReference>
<accession>A0A1U7M4Y9</accession>
<comment type="similarity">
    <text evidence="2">Belongs to the peptidase S16 family.</text>
</comment>
<dbReference type="InterPro" id="IPR027065">
    <property type="entry name" value="Lon_Prtase"/>
</dbReference>
<dbReference type="GO" id="GO:0030163">
    <property type="term" value="P:protein catabolic process"/>
    <property type="evidence" value="ECO:0007669"/>
    <property type="project" value="InterPro"/>
</dbReference>
<reference evidence="4 5" key="1">
    <citation type="submission" date="2016-02" db="EMBL/GenBank/DDBJ databases">
        <title>Genome sequence of Tissierella creatinophila DSM 6911.</title>
        <authorList>
            <person name="Poehlein A."/>
            <person name="Daniel R."/>
        </authorList>
    </citation>
    <scope>NUCLEOTIDE SEQUENCE [LARGE SCALE GENOMIC DNA]</scope>
    <source>
        <strain evidence="4 5">DSM 6911</strain>
    </source>
</reference>
<dbReference type="AlphaFoldDB" id="A0A1U7M4Y9"/>
<sequence length="783" mass="89727">MINNFRLQSKQLTKKCDLDEFTFETTAELKPFKGIIGQPRANNALHFGFQIKEKGYHIYVAGMAGTGKASFTDSMAREFAKEEPVPSDWIYVYNFEKKESPQAISLAPGSGKAFKEEVEGTVEELRKLIPETFKGMEYESRRSDFIRIANQKKTQILKKLNEKSAEYGFMYSPTEKGLFSIALKDNRPMNEEDFQNLSVEEREKMMIKYDELKLVTIDDFNKLRETDEELVQGIKDLDKKIVADLVRFNIDRLIKHYKENEDIVKYLNELEEDILENVDRFKNGPINNFSFFDSPKDKEDSFFVRYSINLFIDNSNLKHAPVINESNPIYYNLMGSIEYRSQMGVLATDFTRIKPGSLHLANGGYLIFQMKEILSNPISWEMLKRALKTDEINIENQNKLMGYAVTSSLKPEPIPLDVKVIIIGDEYIYNMLYAYDDDFRKLFKIKADFDIEMKKDKSNIELMTEFIATHCQKNKLKPLDRTAVCRLIEYTSRLAEHQNKMSTEFNKIVEILYESNFWANMESSDIITDRHIQKAIDEKIYRSNKYEEKLNEMFEEETILIDLDGEKVGQINGLAVLGVGDHVFGKPSRITASVYSGEEGIINIERESDQSGKHHNKGVLILSGYLGQNYATKKPLGISISIGFEQNYSIIDGDSASSTELYAILSSMAKVPIKQYIAVTGSVNQRGEIQPIGGVNEKIEGFYEICKKKGLTGIQGVMIPKKNVKNLMLKDEVIQSVNEGKFNIYAIEHIDEGMEILTGLKKDKLDDLIMENLKTMQVNPSCK</sequence>
<evidence type="ECO:0000313" key="5">
    <source>
        <dbReference type="Proteomes" id="UP000186112"/>
    </source>
</evidence>
<gene>
    <name evidence="4" type="primary">lon1_1</name>
    <name evidence="4" type="ORF">TICRE_17690</name>
</gene>
<dbReference type="Pfam" id="PF20436">
    <property type="entry name" value="LonB_AAA-LID"/>
    <property type="match status" value="1"/>
</dbReference>
<dbReference type="InterPro" id="IPR046843">
    <property type="entry name" value="LonB_AAA-LID"/>
</dbReference>
<organism evidence="4 5">
    <name type="scientific">Tissierella creatinophila DSM 6911</name>
    <dbReference type="NCBI Taxonomy" id="1123403"/>
    <lineage>
        <taxon>Bacteria</taxon>
        <taxon>Bacillati</taxon>
        <taxon>Bacillota</taxon>
        <taxon>Tissierellia</taxon>
        <taxon>Tissierellales</taxon>
        <taxon>Tissierellaceae</taxon>
        <taxon>Tissierella</taxon>
    </lineage>
</organism>
<dbReference type="InterPro" id="IPR046844">
    <property type="entry name" value="Lon-like_helical"/>
</dbReference>
<dbReference type="Gene3D" id="3.30.230.10">
    <property type="match status" value="1"/>
</dbReference>